<dbReference type="EMBL" id="NIVC01000838">
    <property type="protein sequence ID" value="PAA76182.1"/>
    <property type="molecule type" value="Genomic_DNA"/>
</dbReference>
<dbReference type="GO" id="GO:0015501">
    <property type="term" value="F:glutamate:sodium symporter activity"/>
    <property type="evidence" value="ECO:0007669"/>
    <property type="project" value="TreeGrafter"/>
</dbReference>
<feature type="transmembrane region" description="Helical" evidence="8">
    <location>
        <begin position="89"/>
        <end position="113"/>
    </location>
</feature>
<keyword evidence="7" id="KW-0325">Glycoprotein</keyword>
<organism evidence="10 11">
    <name type="scientific">Macrostomum lignano</name>
    <dbReference type="NCBI Taxonomy" id="282301"/>
    <lineage>
        <taxon>Eukaryota</taxon>
        <taxon>Metazoa</taxon>
        <taxon>Spiralia</taxon>
        <taxon>Lophotrochozoa</taxon>
        <taxon>Platyhelminthes</taxon>
        <taxon>Rhabditophora</taxon>
        <taxon>Macrostomorpha</taxon>
        <taxon>Macrostomida</taxon>
        <taxon>Macrostomidae</taxon>
        <taxon>Macrostomum</taxon>
    </lineage>
</organism>
<feature type="transmembrane region" description="Helical" evidence="8">
    <location>
        <begin position="265"/>
        <end position="282"/>
    </location>
</feature>
<evidence type="ECO:0000256" key="1">
    <source>
        <dbReference type="ARBA" id="ARBA00004141"/>
    </source>
</evidence>
<dbReference type="PROSITE" id="PS00713">
    <property type="entry name" value="NA_DICARBOXYL_SYMP_1"/>
    <property type="match status" value="1"/>
</dbReference>
<sequence length="556" mass="59681">MDTKTYLLQSKSRMPSSNGSLRDGKSRGCSRPEPCSADCCRTFLRRNVFVLCLILGVAAGIGLGIGLRYAKPVWTARELAYYKFPGELLLRMLQMVILPLVITSMISGMSSLGRNASSWIGLRAVVYYMCTTLFAVIIGIVLVVSIRPGRSESSETMRRQGSSKTVNAVDSLLDLIRNAFPDNVMDACIRKVQTSMKFIIPDATTTAPPAVDPNATASNSTAFTLTTTNIATTVADSLNASSGPTPKPTAAPVYDYVPKVERVEGSNLLGIIVFSLAFGVALSRIGERGHVARQFFDGCSEAVLVVVKVVIWFTPIGIIFLISGKIIEMENVVETLSQLGLYSITVISGLVIHGFIVLPLIYLIVVRRNPFRYMFGCMRAILTAVSTASSSATLPVSLYCIEEVNGVSKMVSRFVLPVGATINMDGTALYEAVASVFIAQVNGITLDFAKLVTISLTATAAAVGAAGVPEAGLVTMVIVLTAVGLPTDDVTLILAIDWFLDRLRTSINVWGDCVGAGVVEALSRKDLEEVAEEDNNGFCMEQAAEEGKPGRYITEF</sequence>
<feature type="region of interest" description="Disordered" evidence="9">
    <location>
        <begin position="1"/>
        <end position="34"/>
    </location>
</feature>
<dbReference type="GO" id="GO:0005313">
    <property type="term" value="F:L-glutamate transmembrane transporter activity"/>
    <property type="evidence" value="ECO:0007669"/>
    <property type="project" value="TreeGrafter"/>
</dbReference>
<comment type="similarity">
    <text evidence="8">Belongs to the dicarboxylate/amino acid:cation symporter (DAACS) (TC 2.A.23) family.</text>
</comment>
<keyword evidence="11" id="KW-1185">Reference proteome</keyword>
<dbReference type="Pfam" id="PF00375">
    <property type="entry name" value="SDF"/>
    <property type="match status" value="1"/>
</dbReference>
<keyword evidence="3 8" id="KW-0812">Transmembrane</keyword>
<dbReference type="GO" id="GO:0015175">
    <property type="term" value="F:neutral L-amino acid transmembrane transporter activity"/>
    <property type="evidence" value="ECO:0007669"/>
    <property type="project" value="TreeGrafter"/>
</dbReference>
<dbReference type="Proteomes" id="UP000215902">
    <property type="component" value="Unassembled WGS sequence"/>
</dbReference>
<evidence type="ECO:0000256" key="6">
    <source>
        <dbReference type="ARBA" id="ARBA00023136"/>
    </source>
</evidence>
<dbReference type="InterPro" id="IPR036458">
    <property type="entry name" value="Na:dicarbo_symporter_sf"/>
</dbReference>
<comment type="subcellular location">
    <subcellularLocation>
        <location evidence="1 8">Membrane</location>
        <topology evidence="1 8">Multi-pass membrane protein</topology>
    </subcellularLocation>
</comment>
<evidence type="ECO:0000256" key="5">
    <source>
        <dbReference type="ARBA" id="ARBA00022989"/>
    </source>
</evidence>
<protein>
    <recommendedName>
        <fullName evidence="8">Amino acid transporter</fullName>
    </recommendedName>
</protein>
<evidence type="ECO:0000313" key="11">
    <source>
        <dbReference type="Proteomes" id="UP000215902"/>
    </source>
</evidence>
<keyword evidence="6 8" id="KW-0472">Membrane</keyword>
<dbReference type="InterPro" id="IPR050746">
    <property type="entry name" value="DAACS"/>
</dbReference>
<dbReference type="InterPro" id="IPR001991">
    <property type="entry name" value="Na-dicarboxylate_symporter"/>
</dbReference>
<keyword evidence="5 8" id="KW-1133">Transmembrane helix</keyword>
<dbReference type="PANTHER" id="PTHR11958">
    <property type="entry name" value="SODIUM/DICARBOXYLATE SYMPORTER-RELATED"/>
    <property type="match status" value="1"/>
</dbReference>
<dbReference type="AlphaFoldDB" id="A0A267FT87"/>
<feature type="transmembrane region" description="Helical" evidence="8">
    <location>
        <begin position="303"/>
        <end position="327"/>
    </location>
</feature>
<gene>
    <name evidence="10" type="ORF">BOX15_Mlig030814g1</name>
</gene>
<dbReference type="GO" id="GO:0005886">
    <property type="term" value="C:plasma membrane"/>
    <property type="evidence" value="ECO:0007669"/>
    <property type="project" value="TreeGrafter"/>
</dbReference>
<dbReference type="OrthoDB" id="5877963at2759"/>
<evidence type="ECO:0000256" key="2">
    <source>
        <dbReference type="ARBA" id="ARBA00022448"/>
    </source>
</evidence>
<dbReference type="STRING" id="282301.A0A267FT87"/>
<dbReference type="SUPFAM" id="SSF118215">
    <property type="entry name" value="Proton glutamate symport protein"/>
    <property type="match status" value="1"/>
</dbReference>
<evidence type="ECO:0000256" key="9">
    <source>
        <dbReference type="SAM" id="MobiDB-lite"/>
    </source>
</evidence>
<evidence type="ECO:0000313" key="10">
    <source>
        <dbReference type="EMBL" id="PAA76182.1"/>
    </source>
</evidence>
<feature type="transmembrane region" description="Helical" evidence="8">
    <location>
        <begin position="48"/>
        <end position="69"/>
    </location>
</feature>
<keyword evidence="2 8" id="KW-0813">Transport</keyword>
<dbReference type="InterPro" id="IPR018107">
    <property type="entry name" value="Na-dicarboxylate_symporter_CS"/>
</dbReference>
<feature type="compositionally biased region" description="Polar residues" evidence="9">
    <location>
        <begin position="1"/>
        <end position="20"/>
    </location>
</feature>
<evidence type="ECO:0000256" key="7">
    <source>
        <dbReference type="ARBA" id="ARBA00023180"/>
    </source>
</evidence>
<proteinExistence type="inferred from homology"/>
<evidence type="ECO:0000256" key="4">
    <source>
        <dbReference type="ARBA" id="ARBA00022847"/>
    </source>
</evidence>
<comment type="caution">
    <text evidence="10">The sequence shown here is derived from an EMBL/GenBank/DDBJ whole genome shotgun (WGS) entry which is preliminary data.</text>
</comment>
<dbReference type="Gene3D" id="1.10.3860.10">
    <property type="entry name" value="Sodium:dicarboxylate symporter"/>
    <property type="match status" value="1"/>
</dbReference>
<feature type="transmembrane region" description="Helical" evidence="8">
    <location>
        <begin position="125"/>
        <end position="146"/>
    </location>
</feature>
<keyword evidence="4 8" id="KW-0769">Symport</keyword>
<reference evidence="10 11" key="1">
    <citation type="submission" date="2017-06" db="EMBL/GenBank/DDBJ databases">
        <title>A platform for efficient transgenesis in Macrostomum lignano, a flatworm model organism for stem cell research.</title>
        <authorList>
            <person name="Berezikov E."/>
        </authorList>
    </citation>
    <scope>NUCLEOTIDE SEQUENCE [LARGE SCALE GENOMIC DNA]</scope>
    <source>
        <strain evidence="10">DV1</strain>
        <tissue evidence="10">Whole organism</tissue>
    </source>
</reference>
<dbReference type="PROSITE" id="PS00714">
    <property type="entry name" value="NA_DICARBOXYL_SYMP_2"/>
    <property type="match status" value="1"/>
</dbReference>
<dbReference type="PRINTS" id="PR00173">
    <property type="entry name" value="EDTRNSPORT"/>
</dbReference>
<evidence type="ECO:0000256" key="8">
    <source>
        <dbReference type="RuleBase" id="RU361216"/>
    </source>
</evidence>
<accession>A0A267FT87</accession>
<name>A0A267FT87_9PLAT</name>
<evidence type="ECO:0000256" key="3">
    <source>
        <dbReference type="ARBA" id="ARBA00022692"/>
    </source>
</evidence>
<feature type="transmembrane region" description="Helical" evidence="8">
    <location>
        <begin position="339"/>
        <end position="365"/>
    </location>
</feature>
<dbReference type="PANTHER" id="PTHR11958:SF63">
    <property type="entry name" value="AMINO ACID TRANSPORTER"/>
    <property type="match status" value="1"/>
</dbReference>